<dbReference type="Proteomes" id="UP000321935">
    <property type="component" value="Unassembled WGS sequence"/>
</dbReference>
<keyword evidence="1" id="KW-0812">Transmembrane</keyword>
<reference evidence="2 3" key="1">
    <citation type="submission" date="2019-08" db="EMBL/GenBank/DDBJ databases">
        <title>Genomes sequence of Algoriphagus aquimarinus ACAM450.</title>
        <authorList>
            <person name="Bowman J.P."/>
        </authorList>
    </citation>
    <scope>NUCLEOTIDE SEQUENCE [LARGE SCALE GENOMIC DNA]</scope>
    <source>
        <strain evidence="2 3">ACAM 450</strain>
    </source>
</reference>
<dbReference type="SUPFAM" id="SSF54637">
    <property type="entry name" value="Thioesterase/thiol ester dehydrase-isomerase"/>
    <property type="match status" value="1"/>
</dbReference>
<keyword evidence="1" id="KW-0472">Membrane</keyword>
<dbReference type="Gene3D" id="3.10.129.10">
    <property type="entry name" value="Hotdog Thioesterase"/>
    <property type="match status" value="1"/>
</dbReference>
<evidence type="ECO:0000313" key="2">
    <source>
        <dbReference type="EMBL" id="TXE11301.1"/>
    </source>
</evidence>
<dbReference type="AlphaFoldDB" id="A0A5C7ASB2"/>
<dbReference type="EMBL" id="VORW01000005">
    <property type="protein sequence ID" value="TXE11301.1"/>
    <property type="molecule type" value="Genomic_DNA"/>
</dbReference>
<evidence type="ECO:0000256" key="1">
    <source>
        <dbReference type="SAM" id="Phobius"/>
    </source>
</evidence>
<comment type="caution">
    <text evidence="2">The sequence shown here is derived from an EMBL/GenBank/DDBJ whole genome shotgun (WGS) entry which is preliminary data.</text>
</comment>
<feature type="transmembrane region" description="Helical" evidence="1">
    <location>
        <begin position="25"/>
        <end position="43"/>
    </location>
</feature>
<dbReference type="Pfam" id="PF14539">
    <property type="entry name" value="DUF4442"/>
    <property type="match status" value="1"/>
</dbReference>
<dbReference type="RefSeq" id="WP_146917219.1">
    <property type="nucleotide sequence ID" value="NZ_VORW01000005.1"/>
</dbReference>
<protein>
    <submittedName>
        <fullName evidence="2">DUF4442 domain-containing protein</fullName>
    </submittedName>
</protein>
<name>A0A5C7ASB2_9BACT</name>
<organism evidence="2 3">
    <name type="scientific">Algoriphagus aquimarinus</name>
    <dbReference type="NCBI Taxonomy" id="237018"/>
    <lineage>
        <taxon>Bacteria</taxon>
        <taxon>Pseudomonadati</taxon>
        <taxon>Bacteroidota</taxon>
        <taxon>Cytophagia</taxon>
        <taxon>Cytophagales</taxon>
        <taxon>Cyclobacteriaceae</taxon>
        <taxon>Algoriphagus</taxon>
    </lineage>
</organism>
<keyword evidence="1" id="KW-1133">Transmembrane helix</keyword>
<gene>
    <name evidence="2" type="ORF">ESV85_10235</name>
</gene>
<dbReference type="OrthoDB" id="9153186at2"/>
<proteinExistence type="predicted"/>
<dbReference type="InterPro" id="IPR029069">
    <property type="entry name" value="HotDog_dom_sf"/>
</dbReference>
<evidence type="ECO:0000313" key="3">
    <source>
        <dbReference type="Proteomes" id="UP000321935"/>
    </source>
</evidence>
<accession>A0A5C7ASB2</accession>
<dbReference type="InterPro" id="IPR027961">
    <property type="entry name" value="DUF4442"/>
</dbReference>
<sequence>MNTKETRIALKPEALAYQKKMSNPLYFWFGMLIKLPSAIFWKFRIKELDAEKCVVTIPYSWRTQNPFKSIYFAAMAGAGELTTGALCQLAISGLGKYSMLVVDFRAEYFKKANQKITFTCEQGQELFNHIESLQPNDTGKLTMISSGKNPQGEEVARFYVTWSFKRKA</sequence>